<organism evidence="3 4">
    <name type="scientific">Streptantibioticus ferralitis</name>
    <dbReference type="NCBI Taxonomy" id="236510"/>
    <lineage>
        <taxon>Bacteria</taxon>
        <taxon>Bacillati</taxon>
        <taxon>Actinomycetota</taxon>
        <taxon>Actinomycetes</taxon>
        <taxon>Kitasatosporales</taxon>
        <taxon>Streptomycetaceae</taxon>
        <taxon>Streptantibioticus</taxon>
    </lineage>
</organism>
<comment type="caution">
    <text evidence="3">The sequence shown here is derived from an EMBL/GenBank/DDBJ whole genome shotgun (WGS) entry which is preliminary data.</text>
</comment>
<gene>
    <name evidence="3" type="ORF">P2L57_19415</name>
</gene>
<keyword evidence="2" id="KW-1133">Transmembrane helix</keyword>
<proteinExistence type="predicted"/>
<keyword evidence="2" id="KW-0812">Transmembrane</keyword>
<feature type="transmembrane region" description="Helical" evidence="2">
    <location>
        <begin position="6"/>
        <end position="23"/>
    </location>
</feature>
<keyword evidence="4" id="KW-1185">Reference proteome</keyword>
<reference evidence="3 4" key="1">
    <citation type="submission" date="2023-03" db="EMBL/GenBank/DDBJ databases">
        <title>Draft genome sequence of type strain Streptomyces ferralitis JCM 14344.</title>
        <authorList>
            <person name="Klaysubun C."/>
            <person name="Duangmal K."/>
        </authorList>
    </citation>
    <scope>NUCLEOTIDE SEQUENCE [LARGE SCALE GENOMIC DNA]</scope>
    <source>
        <strain evidence="3 4">JCM 14344</strain>
    </source>
</reference>
<evidence type="ECO:0000256" key="1">
    <source>
        <dbReference type="SAM" id="MobiDB-lite"/>
    </source>
</evidence>
<evidence type="ECO:0000313" key="4">
    <source>
        <dbReference type="Proteomes" id="UP001220022"/>
    </source>
</evidence>
<dbReference type="RefSeq" id="WP_275816197.1">
    <property type="nucleotide sequence ID" value="NZ_BAAANM010000002.1"/>
</dbReference>
<accession>A0ABT5Z1V6</accession>
<evidence type="ECO:0000256" key="2">
    <source>
        <dbReference type="SAM" id="Phobius"/>
    </source>
</evidence>
<dbReference type="Proteomes" id="UP001220022">
    <property type="component" value="Unassembled WGS sequence"/>
</dbReference>
<dbReference type="EMBL" id="JARHTQ010000012">
    <property type="protein sequence ID" value="MDF2257801.1"/>
    <property type="molecule type" value="Genomic_DNA"/>
</dbReference>
<name>A0ABT5Z1V6_9ACTN</name>
<keyword evidence="2" id="KW-0472">Membrane</keyword>
<evidence type="ECO:0000313" key="3">
    <source>
        <dbReference type="EMBL" id="MDF2257801.1"/>
    </source>
</evidence>
<protein>
    <recommendedName>
        <fullName evidence="5">Secreted protein</fullName>
    </recommendedName>
</protein>
<feature type="region of interest" description="Disordered" evidence="1">
    <location>
        <begin position="172"/>
        <end position="226"/>
    </location>
</feature>
<sequence>MDIGAVLIAVVGVAGTLGGALLTQRGAERAKRRELEMTRALQEVRDNRELRRGCYTQLHRDARQFATALSRHLYIMRDRPAGDEDVRALEESKDTHRDRWSEALMIAPDAVIVPAHELNEALTRVYGQVKRLEQGNPRPGETPQSAFEAQQALWSLIGTMRDAMRRDLGVAEEPGGTTMVELPEREANGSTPRPAGGCLLPGRRGSDGRLMPLEPLQAEQADAPGR</sequence>
<evidence type="ECO:0008006" key="5">
    <source>
        <dbReference type="Google" id="ProtNLM"/>
    </source>
</evidence>